<dbReference type="InterPro" id="IPR036134">
    <property type="entry name" value="Crypto/Photolyase_FAD-like_sf"/>
</dbReference>
<evidence type="ECO:0000256" key="1">
    <source>
        <dbReference type="ARBA" id="ARBA00001974"/>
    </source>
</evidence>
<reference evidence="6" key="1">
    <citation type="submission" date="2020-05" db="EMBL/GenBank/DDBJ databases">
        <authorList>
            <person name="Chiriac C."/>
            <person name="Salcher M."/>
            <person name="Ghai R."/>
            <person name="Kavagutti S V."/>
        </authorList>
    </citation>
    <scope>NUCLEOTIDE SEQUENCE</scope>
</reference>
<dbReference type="InterPro" id="IPR005101">
    <property type="entry name" value="Cryptochr/Photolyase_FAD-bd"/>
</dbReference>
<keyword evidence="2" id="KW-0285">Flavoprotein</keyword>
<evidence type="ECO:0000256" key="4">
    <source>
        <dbReference type="ARBA" id="ARBA00022991"/>
    </source>
</evidence>
<dbReference type="EMBL" id="CAEZZX010000027">
    <property type="protein sequence ID" value="CAB4772480.1"/>
    <property type="molecule type" value="Genomic_DNA"/>
</dbReference>
<protein>
    <submittedName>
        <fullName evidence="6">Unannotated protein</fullName>
    </submittedName>
</protein>
<dbReference type="GO" id="GO:0003677">
    <property type="term" value="F:DNA binding"/>
    <property type="evidence" value="ECO:0007669"/>
    <property type="project" value="TreeGrafter"/>
</dbReference>
<evidence type="ECO:0000256" key="2">
    <source>
        <dbReference type="ARBA" id="ARBA00022630"/>
    </source>
</evidence>
<comment type="cofactor">
    <cofactor evidence="1">
        <name>FAD</name>
        <dbReference type="ChEBI" id="CHEBI:57692"/>
    </cofactor>
</comment>
<dbReference type="GO" id="GO:0006139">
    <property type="term" value="P:nucleobase-containing compound metabolic process"/>
    <property type="evidence" value="ECO:0007669"/>
    <property type="project" value="UniProtKB-ARBA"/>
</dbReference>
<evidence type="ECO:0000313" key="6">
    <source>
        <dbReference type="EMBL" id="CAB4772480.1"/>
    </source>
</evidence>
<dbReference type="InterPro" id="IPR002081">
    <property type="entry name" value="Cryptochrome/DNA_photolyase_1"/>
</dbReference>
<proteinExistence type="predicted"/>
<dbReference type="PANTHER" id="PTHR11455:SF9">
    <property type="entry name" value="CRYPTOCHROME CIRCADIAN CLOCK 5 ISOFORM X1"/>
    <property type="match status" value="1"/>
</dbReference>
<dbReference type="Gene3D" id="1.10.579.10">
    <property type="entry name" value="DNA Cyclobutane Dipyrimidine Photolyase, subunit A, domain 3"/>
    <property type="match status" value="1"/>
</dbReference>
<dbReference type="PROSITE" id="PS00691">
    <property type="entry name" value="DNA_PHOTOLYASES_1_2"/>
    <property type="match status" value="1"/>
</dbReference>
<dbReference type="Gene3D" id="1.25.40.80">
    <property type="match status" value="1"/>
</dbReference>
<organism evidence="6">
    <name type="scientific">freshwater metagenome</name>
    <dbReference type="NCBI Taxonomy" id="449393"/>
    <lineage>
        <taxon>unclassified sequences</taxon>
        <taxon>metagenomes</taxon>
        <taxon>ecological metagenomes</taxon>
    </lineage>
</organism>
<evidence type="ECO:0000259" key="5">
    <source>
        <dbReference type="PROSITE" id="PS51645"/>
    </source>
</evidence>
<dbReference type="GO" id="GO:0006950">
    <property type="term" value="P:response to stress"/>
    <property type="evidence" value="ECO:0007669"/>
    <property type="project" value="UniProtKB-ARBA"/>
</dbReference>
<dbReference type="InterPro" id="IPR006050">
    <property type="entry name" value="DNA_photolyase_N"/>
</dbReference>
<dbReference type="SUPFAM" id="SSF52425">
    <property type="entry name" value="Cryptochrome/photolyase, N-terminal domain"/>
    <property type="match status" value="1"/>
</dbReference>
<sequence length="442" mass="49413">MMWFRRDLRLTDHAALARAAETGPVLGLFVIDPHLWDKSGAVRRVCLLRSLDALNEAMDGQLVVREGSPTEVVPAVAKDVGASTVFISADFAPYGQQRDADVERALLDDQVALESVGSPYAVNPGVVRKSDGTPYQVFTPFYRAWCDSGWLAPVANIPPSWLNLVSDPWPTAEIPAGVTLPAIGEQASLDLWRTFHTDLIDEYPDHRDRPDLAGTSSLSMALRWGHVHPRTLLAELNDSRAHDVYRRELCWREFYADVLFHVPQSARHSLKPTMQAMRTDSGATADARFAAWTEGRTGYPFVDAGMRQLLAEGWIHNRVRMVVASFLVKDLHLDWQRGASHFMEWLRDGDIASNQHGWQWAAGTGTDAAPYFRVFNPVTQGIKFDPDGDYVRKYIPELAQLPGASAHTPWDAPLLSAEYPERIVDHSVERNEALARLAELKN</sequence>
<name>A0A6J6VK43_9ZZZZ</name>
<dbReference type="GO" id="GO:0009416">
    <property type="term" value="P:response to light stimulus"/>
    <property type="evidence" value="ECO:0007669"/>
    <property type="project" value="TreeGrafter"/>
</dbReference>
<dbReference type="InterPro" id="IPR036155">
    <property type="entry name" value="Crypto/Photolyase_N_sf"/>
</dbReference>
<keyword evidence="4" id="KW-0157">Chromophore</keyword>
<dbReference type="PRINTS" id="PR00147">
    <property type="entry name" value="DNAPHOTLYASE"/>
</dbReference>
<dbReference type="SUPFAM" id="SSF48173">
    <property type="entry name" value="Cryptochrome/photolyase FAD-binding domain"/>
    <property type="match status" value="1"/>
</dbReference>
<dbReference type="GO" id="GO:0071949">
    <property type="term" value="F:FAD binding"/>
    <property type="evidence" value="ECO:0007669"/>
    <property type="project" value="TreeGrafter"/>
</dbReference>
<dbReference type="InterPro" id="IPR014729">
    <property type="entry name" value="Rossmann-like_a/b/a_fold"/>
</dbReference>
<dbReference type="InterPro" id="IPR018394">
    <property type="entry name" value="DNA_photolyase_1_CS_C"/>
</dbReference>
<dbReference type="Pfam" id="PF03441">
    <property type="entry name" value="FAD_binding_7"/>
    <property type="match status" value="1"/>
</dbReference>
<dbReference type="AlphaFoldDB" id="A0A6J6VK43"/>
<accession>A0A6J6VK43</accession>
<dbReference type="GO" id="GO:0003904">
    <property type="term" value="F:deoxyribodipyrimidine photo-lyase activity"/>
    <property type="evidence" value="ECO:0007669"/>
    <property type="project" value="TreeGrafter"/>
</dbReference>
<gene>
    <name evidence="6" type="ORF">UFOPK2938_00234</name>
</gene>
<feature type="domain" description="Photolyase/cryptochrome alpha/beta" evidence="5">
    <location>
        <begin position="1"/>
        <end position="121"/>
    </location>
</feature>
<dbReference type="PANTHER" id="PTHR11455">
    <property type="entry name" value="CRYPTOCHROME"/>
    <property type="match status" value="1"/>
</dbReference>
<dbReference type="Gene3D" id="3.40.50.620">
    <property type="entry name" value="HUPs"/>
    <property type="match status" value="1"/>
</dbReference>
<dbReference type="Pfam" id="PF00875">
    <property type="entry name" value="DNA_photolyase"/>
    <property type="match status" value="1"/>
</dbReference>
<keyword evidence="3" id="KW-0274">FAD</keyword>
<dbReference type="PROSITE" id="PS51645">
    <property type="entry name" value="PHR_CRY_ALPHA_BETA"/>
    <property type="match status" value="1"/>
</dbReference>
<evidence type="ECO:0000256" key="3">
    <source>
        <dbReference type="ARBA" id="ARBA00022827"/>
    </source>
</evidence>